<dbReference type="PANTHER" id="PTHR35936">
    <property type="entry name" value="MEMBRANE-BOUND LYTIC MUREIN TRANSGLYCOSYLASE F"/>
    <property type="match status" value="1"/>
</dbReference>
<name>A0A4R7B2G1_9NEIS</name>
<reference evidence="4 5" key="1">
    <citation type="submission" date="2019-03" db="EMBL/GenBank/DDBJ databases">
        <title>Genomic Encyclopedia of Type Strains, Phase III (KMG-III): the genomes of soil and plant-associated and newly described type strains.</title>
        <authorList>
            <person name="Whitman W."/>
        </authorList>
    </citation>
    <scope>NUCLEOTIDE SEQUENCE [LARGE SCALE GENOMIC DNA]</scope>
    <source>
        <strain evidence="4 5">CECT 8976</strain>
    </source>
</reference>
<evidence type="ECO:0000313" key="5">
    <source>
        <dbReference type="Proteomes" id="UP000295611"/>
    </source>
</evidence>
<dbReference type="Pfam" id="PF00497">
    <property type="entry name" value="SBP_bac_3"/>
    <property type="match status" value="1"/>
</dbReference>
<proteinExistence type="predicted"/>
<organism evidence="4 5">
    <name type="scientific">Paludibacterium purpuratum</name>
    <dbReference type="NCBI Taxonomy" id="1144873"/>
    <lineage>
        <taxon>Bacteria</taxon>
        <taxon>Pseudomonadati</taxon>
        <taxon>Pseudomonadota</taxon>
        <taxon>Betaproteobacteria</taxon>
        <taxon>Neisseriales</taxon>
        <taxon>Chromobacteriaceae</taxon>
        <taxon>Paludibacterium</taxon>
    </lineage>
</organism>
<evidence type="ECO:0000256" key="2">
    <source>
        <dbReference type="SAM" id="SignalP"/>
    </source>
</evidence>
<dbReference type="InterPro" id="IPR001638">
    <property type="entry name" value="Solute-binding_3/MltF_N"/>
</dbReference>
<feature type="signal peptide" evidence="2">
    <location>
        <begin position="1"/>
        <end position="20"/>
    </location>
</feature>
<dbReference type="RefSeq" id="WP_166642254.1">
    <property type="nucleotide sequence ID" value="NZ_SNZP01000009.1"/>
</dbReference>
<feature type="chain" id="PRO_5020361219" evidence="2">
    <location>
        <begin position="21"/>
        <end position="240"/>
    </location>
</feature>
<evidence type="ECO:0000259" key="3">
    <source>
        <dbReference type="SMART" id="SM00062"/>
    </source>
</evidence>
<dbReference type="CDD" id="cd13530">
    <property type="entry name" value="PBP2_peptides_like"/>
    <property type="match status" value="1"/>
</dbReference>
<keyword evidence="5" id="KW-1185">Reference proteome</keyword>
<dbReference type="SMART" id="SM00062">
    <property type="entry name" value="PBPb"/>
    <property type="match status" value="1"/>
</dbReference>
<evidence type="ECO:0000256" key="1">
    <source>
        <dbReference type="ARBA" id="ARBA00022729"/>
    </source>
</evidence>
<dbReference type="PANTHER" id="PTHR35936:SF17">
    <property type="entry name" value="ARGININE-BINDING EXTRACELLULAR PROTEIN ARTP"/>
    <property type="match status" value="1"/>
</dbReference>
<dbReference type="Proteomes" id="UP000295611">
    <property type="component" value="Unassembled WGS sequence"/>
</dbReference>
<feature type="domain" description="Solute-binding protein family 3/N-terminal" evidence="3">
    <location>
        <begin position="23"/>
        <end position="238"/>
    </location>
</feature>
<dbReference type="Gene3D" id="3.40.190.10">
    <property type="entry name" value="Periplasmic binding protein-like II"/>
    <property type="match status" value="2"/>
</dbReference>
<dbReference type="SUPFAM" id="SSF53850">
    <property type="entry name" value="Periplasmic binding protein-like II"/>
    <property type="match status" value="1"/>
</dbReference>
<dbReference type="AlphaFoldDB" id="A0A4R7B2G1"/>
<protein>
    <submittedName>
        <fullName evidence="4">Amino acid ABC transporter substrate-binding protein (PAAT family)</fullName>
    </submittedName>
</protein>
<comment type="caution">
    <text evidence="4">The sequence shown here is derived from an EMBL/GenBank/DDBJ whole genome shotgun (WGS) entry which is preliminary data.</text>
</comment>
<dbReference type="EMBL" id="SNZP01000009">
    <property type="protein sequence ID" value="TDR77906.1"/>
    <property type="molecule type" value="Genomic_DNA"/>
</dbReference>
<evidence type="ECO:0000313" key="4">
    <source>
        <dbReference type="EMBL" id="TDR77906.1"/>
    </source>
</evidence>
<gene>
    <name evidence="4" type="ORF">DFP86_109153</name>
</gene>
<accession>A0A4R7B2G1</accession>
<keyword evidence="1 2" id="KW-0732">Signal</keyword>
<sequence length="240" mass="26137">MKSIKLMLLGWLLCLSPVWAAGVVRVGINASYAPFESVDDHGRLSGFDIDVVTAWAKTQGVTVKLVNLPWPQLLGALSDGRVDMVVSAVADTPERRARFELSQPYHYEPQVLLVPAHGGKDDVRAIDGIGVLIDSSAIGWLRRLRVPDAALRRYNGLPPMLADLKAGDLQGAFGDLHVLRRASAGDPSLRLVSRPDFGQDAYVFVVRKGDRALLTQANQGLARMTADGTLKRLHQSWPGL</sequence>